<feature type="domain" description="POTRA" evidence="10">
    <location>
        <begin position="152"/>
        <end position="220"/>
    </location>
</feature>
<evidence type="ECO:0000256" key="1">
    <source>
        <dbReference type="ARBA" id="ARBA00004370"/>
    </source>
</evidence>
<keyword evidence="7 8" id="KW-0131">Cell cycle</keyword>
<evidence type="ECO:0000259" key="10">
    <source>
        <dbReference type="PROSITE" id="PS51779"/>
    </source>
</evidence>
<keyword evidence="4 8" id="KW-0812">Transmembrane</keyword>
<evidence type="ECO:0000256" key="2">
    <source>
        <dbReference type="ARBA" id="ARBA00022475"/>
    </source>
</evidence>
<name>A0ABS6HRH5_MYCGD</name>
<keyword evidence="2 8" id="KW-1003">Cell membrane</keyword>
<accession>A0ABS6HRH5</accession>
<dbReference type="EMBL" id="JAHBOM010000009">
    <property type="protein sequence ID" value="MBU8823928.1"/>
    <property type="molecule type" value="Genomic_DNA"/>
</dbReference>
<dbReference type="PROSITE" id="PS51779">
    <property type="entry name" value="POTRA"/>
    <property type="match status" value="1"/>
</dbReference>
<feature type="compositionally biased region" description="Basic and acidic residues" evidence="9">
    <location>
        <begin position="29"/>
        <end position="44"/>
    </location>
</feature>
<dbReference type="Gene3D" id="3.10.20.310">
    <property type="entry name" value="membrane protein fhac"/>
    <property type="match status" value="1"/>
</dbReference>
<comment type="subcellular location">
    <subcellularLocation>
        <location evidence="8">Cell membrane</location>
        <topology evidence="8">Single-pass type II membrane protein</topology>
    </subcellularLocation>
    <subcellularLocation>
        <location evidence="1">Membrane</location>
    </subcellularLocation>
    <text evidence="8">Localizes to the division septum.</text>
</comment>
<evidence type="ECO:0000256" key="4">
    <source>
        <dbReference type="ARBA" id="ARBA00022692"/>
    </source>
</evidence>
<dbReference type="Proteomes" id="UP000696413">
    <property type="component" value="Unassembled WGS sequence"/>
</dbReference>
<feature type="transmembrane region" description="Helical" evidence="8">
    <location>
        <begin position="128"/>
        <end position="148"/>
    </location>
</feature>
<gene>
    <name evidence="8" type="primary">ftsQ</name>
    <name evidence="11" type="ORF">KL859_13730</name>
</gene>
<dbReference type="Pfam" id="PF03799">
    <property type="entry name" value="FtsQ_DivIB_C"/>
    <property type="match status" value="1"/>
</dbReference>
<keyword evidence="12" id="KW-1185">Reference proteome</keyword>
<dbReference type="InterPro" id="IPR005548">
    <property type="entry name" value="Cell_div_FtsQ/DivIB_C"/>
</dbReference>
<evidence type="ECO:0000256" key="8">
    <source>
        <dbReference type="HAMAP-Rule" id="MF_00911"/>
    </source>
</evidence>
<dbReference type="RefSeq" id="WP_214394884.1">
    <property type="nucleotide sequence ID" value="NZ_JAHBOL010000007.1"/>
</dbReference>
<feature type="compositionally biased region" description="Low complexity" evidence="9">
    <location>
        <begin position="50"/>
        <end position="63"/>
    </location>
</feature>
<evidence type="ECO:0000256" key="5">
    <source>
        <dbReference type="ARBA" id="ARBA00022989"/>
    </source>
</evidence>
<keyword evidence="5 8" id="KW-1133">Transmembrane helix</keyword>
<dbReference type="InterPro" id="IPR034746">
    <property type="entry name" value="POTRA"/>
</dbReference>
<sequence length="342" mass="36425">MTGTGPHGDPDDGPDHTAAEPDGPASEVAARHDTTEPASEHTEPAEPSDMTDTTDTTATTDSDLPPEASEEFEGPRRRARRERAERRAARDRAMAIEQARREAKRRAIASAVDPTKSVPCGTIRGLKVLMWSALISVLAVALGLLLYFTPIMSARNIEVSGLAEIPQEEVLTAAAVSPGTPLLQVDTDAVAERVATIRRVATARVQREYPSTLKISVVERVPVVVKDYPDGPHLFDRDGVDFATGPAPLALPYLDADNPGPRDPATRAALDVMMALPPDVAAQVGRIAAPSVASITLTLTDGRVVVWGTDDRTQEKALKLAALLTQPGTTYDVSSPDLPTVK</sequence>
<evidence type="ECO:0000313" key="12">
    <source>
        <dbReference type="Proteomes" id="UP000696413"/>
    </source>
</evidence>
<dbReference type="InterPro" id="IPR026579">
    <property type="entry name" value="FtsQ"/>
</dbReference>
<evidence type="ECO:0000256" key="3">
    <source>
        <dbReference type="ARBA" id="ARBA00022618"/>
    </source>
</evidence>
<dbReference type="Pfam" id="PF08478">
    <property type="entry name" value="POTRA_1"/>
    <property type="match status" value="1"/>
</dbReference>
<evidence type="ECO:0000256" key="9">
    <source>
        <dbReference type="SAM" id="MobiDB-lite"/>
    </source>
</evidence>
<dbReference type="InterPro" id="IPR050487">
    <property type="entry name" value="FtsQ_DivIB"/>
</dbReference>
<proteinExistence type="inferred from homology"/>
<feature type="compositionally biased region" description="Basic and acidic residues" evidence="9">
    <location>
        <begin position="82"/>
        <end position="99"/>
    </location>
</feature>
<dbReference type="PANTHER" id="PTHR37820">
    <property type="entry name" value="CELL DIVISION PROTEIN DIVIB"/>
    <property type="match status" value="1"/>
</dbReference>
<reference evidence="11 12" key="1">
    <citation type="submission" date="2021-05" db="EMBL/GenBank/DDBJ databases">
        <title>Draft Genome Sequences of Clinical Respiratory Isolates of Mycobacterium goodii Recovered in Ireland.</title>
        <authorList>
            <person name="Flanagan P.R."/>
            <person name="Mok S."/>
            <person name="Roycroft E."/>
            <person name="Rogers T.R."/>
            <person name="Fitzgibbon M."/>
        </authorList>
    </citation>
    <scope>NUCLEOTIDE SEQUENCE [LARGE SCALE GENOMIC DNA]</scope>
    <source>
        <strain evidence="11 12">14IE55</strain>
    </source>
</reference>
<dbReference type="PANTHER" id="PTHR37820:SF1">
    <property type="entry name" value="CELL DIVISION PROTEIN FTSQ"/>
    <property type="match status" value="1"/>
</dbReference>
<evidence type="ECO:0000313" key="11">
    <source>
        <dbReference type="EMBL" id="MBU8823928.1"/>
    </source>
</evidence>
<organism evidence="11 12">
    <name type="scientific">Mycolicibacterium goodii</name>
    <name type="common">Mycobacterium goodii</name>
    <dbReference type="NCBI Taxonomy" id="134601"/>
    <lineage>
        <taxon>Bacteria</taxon>
        <taxon>Bacillati</taxon>
        <taxon>Actinomycetota</taxon>
        <taxon>Actinomycetes</taxon>
        <taxon>Mycobacteriales</taxon>
        <taxon>Mycobacteriaceae</taxon>
        <taxon>Mycolicibacterium</taxon>
    </lineage>
</organism>
<evidence type="ECO:0000256" key="6">
    <source>
        <dbReference type="ARBA" id="ARBA00023136"/>
    </source>
</evidence>
<feature type="compositionally biased region" description="Basic and acidic residues" evidence="9">
    <location>
        <begin position="8"/>
        <end position="19"/>
    </location>
</feature>
<dbReference type="InterPro" id="IPR013685">
    <property type="entry name" value="POTRA_FtsQ_type"/>
</dbReference>
<evidence type="ECO:0000256" key="7">
    <source>
        <dbReference type="ARBA" id="ARBA00023306"/>
    </source>
</evidence>
<keyword evidence="6 8" id="KW-0472">Membrane</keyword>
<comment type="function">
    <text evidence="8">Essential cell division protein.</text>
</comment>
<keyword evidence="3 8" id="KW-0132">Cell division</keyword>
<feature type="region of interest" description="Disordered" evidence="9">
    <location>
        <begin position="1"/>
        <end position="99"/>
    </location>
</feature>
<comment type="similarity">
    <text evidence="8">Belongs to the FtsQ/DivIB family. FtsQ subfamily.</text>
</comment>
<comment type="caution">
    <text evidence="11">The sequence shown here is derived from an EMBL/GenBank/DDBJ whole genome shotgun (WGS) entry which is preliminary data.</text>
</comment>
<protein>
    <recommendedName>
        <fullName evidence="8">Cell division protein FtsQ</fullName>
    </recommendedName>
</protein>
<dbReference type="HAMAP" id="MF_00911">
    <property type="entry name" value="FtsQ_subfam"/>
    <property type="match status" value="1"/>
</dbReference>